<evidence type="ECO:0000313" key="2">
    <source>
        <dbReference type="WBParaSite" id="scaffold11387_cov298.g15535"/>
    </source>
</evidence>
<accession>A0A915LHV5</accession>
<sequence>MDFRCPLGTQRLCNMKVDFGAETREEGAVEILSTAYTIIKFGVTGLAATACTIGATPAGGAICGAAVYAEIENSTIHRQAKLP</sequence>
<name>A0A915LHV5_MELJA</name>
<proteinExistence type="predicted"/>
<dbReference type="AlphaFoldDB" id="A0A915LHV5"/>
<keyword evidence="1" id="KW-1185">Reference proteome</keyword>
<protein>
    <submittedName>
        <fullName evidence="2">Uncharacterized protein</fullName>
    </submittedName>
</protein>
<evidence type="ECO:0000313" key="1">
    <source>
        <dbReference type="Proteomes" id="UP000887561"/>
    </source>
</evidence>
<reference evidence="2" key="1">
    <citation type="submission" date="2022-11" db="UniProtKB">
        <authorList>
            <consortium name="WormBaseParasite"/>
        </authorList>
    </citation>
    <scope>IDENTIFICATION</scope>
</reference>
<dbReference type="WBParaSite" id="scaffold11387_cov298.g15535">
    <property type="protein sequence ID" value="scaffold11387_cov298.g15535"/>
    <property type="gene ID" value="scaffold11387_cov298.g15535"/>
</dbReference>
<organism evidence="1 2">
    <name type="scientific">Meloidogyne javanica</name>
    <name type="common">Root-knot nematode worm</name>
    <dbReference type="NCBI Taxonomy" id="6303"/>
    <lineage>
        <taxon>Eukaryota</taxon>
        <taxon>Metazoa</taxon>
        <taxon>Ecdysozoa</taxon>
        <taxon>Nematoda</taxon>
        <taxon>Chromadorea</taxon>
        <taxon>Rhabditida</taxon>
        <taxon>Tylenchina</taxon>
        <taxon>Tylenchomorpha</taxon>
        <taxon>Tylenchoidea</taxon>
        <taxon>Meloidogynidae</taxon>
        <taxon>Meloidogyninae</taxon>
        <taxon>Meloidogyne</taxon>
        <taxon>Meloidogyne incognita group</taxon>
    </lineage>
</organism>
<dbReference type="Proteomes" id="UP000887561">
    <property type="component" value="Unplaced"/>
</dbReference>